<organism evidence="1 2">
    <name type="scientific">Rhynocoris fuscipes</name>
    <dbReference type="NCBI Taxonomy" id="488301"/>
    <lineage>
        <taxon>Eukaryota</taxon>
        <taxon>Metazoa</taxon>
        <taxon>Ecdysozoa</taxon>
        <taxon>Arthropoda</taxon>
        <taxon>Hexapoda</taxon>
        <taxon>Insecta</taxon>
        <taxon>Pterygota</taxon>
        <taxon>Neoptera</taxon>
        <taxon>Paraneoptera</taxon>
        <taxon>Hemiptera</taxon>
        <taxon>Heteroptera</taxon>
        <taxon>Panheteroptera</taxon>
        <taxon>Cimicomorpha</taxon>
        <taxon>Reduviidae</taxon>
        <taxon>Harpactorinae</taxon>
        <taxon>Harpactorini</taxon>
        <taxon>Rhynocoris</taxon>
    </lineage>
</organism>
<dbReference type="Proteomes" id="UP001461498">
    <property type="component" value="Unassembled WGS sequence"/>
</dbReference>
<evidence type="ECO:0000313" key="1">
    <source>
        <dbReference type="EMBL" id="KAK9512995.1"/>
    </source>
</evidence>
<proteinExistence type="predicted"/>
<accession>A0AAW1DSG0</accession>
<comment type="caution">
    <text evidence="1">The sequence shown here is derived from an EMBL/GenBank/DDBJ whole genome shotgun (WGS) entry which is preliminary data.</text>
</comment>
<reference evidence="1 2" key="1">
    <citation type="submission" date="2022-12" db="EMBL/GenBank/DDBJ databases">
        <title>Chromosome-level genome assembly of true bugs.</title>
        <authorList>
            <person name="Ma L."/>
            <person name="Li H."/>
        </authorList>
    </citation>
    <scope>NUCLEOTIDE SEQUENCE [LARGE SCALE GENOMIC DNA]</scope>
    <source>
        <strain evidence="1">Lab_2022b</strain>
    </source>
</reference>
<gene>
    <name evidence="1" type="ORF">O3M35_001290</name>
</gene>
<keyword evidence="2" id="KW-1185">Reference proteome</keyword>
<dbReference type="AlphaFoldDB" id="A0AAW1DSG0"/>
<evidence type="ECO:0000313" key="2">
    <source>
        <dbReference type="Proteomes" id="UP001461498"/>
    </source>
</evidence>
<name>A0AAW1DSG0_9HEMI</name>
<dbReference type="EMBL" id="JAPXFL010000001">
    <property type="protein sequence ID" value="KAK9512995.1"/>
    <property type="molecule type" value="Genomic_DNA"/>
</dbReference>
<sequence length="327" mass="37046">MEIEKTDDQINTIFNKSSVKLTDYFQMTIKPLLEEGKDGELIDWLKDIGLLQRTQKCVNPDCLGLKPMEWKRARIVDKFHWSCPMCKKKASIRINSPLADFHCSFKVILDTITAWCDGISLEEFTKENKTVKAVIAKRIYTTCTTVADWYMQSHPDLGYLGGENSVVLLDTFPDGCMTTVPHNNNYNKRVLCMADTSHMPARIWAHILENKALDCQKLTAMVNEHIRPGSTIVASPALFPFLEGIKGMAEIISVEALTALDPVDYQRSLKNLETIWRATVSVCQDIQSMTLNEGEQILRELEWRQVFPTPLAQILHDIASYASSKSA</sequence>
<protein>
    <submittedName>
        <fullName evidence="1">Uncharacterized protein</fullName>
    </submittedName>
</protein>